<dbReference type="SMART" id="SM00065">
    <property type="entry name" value="GAF"/>
    <property type="match status" value="1"/>
</dbReference>
<keyword evidence="5" id="KW-0238">DNA-binding</keyword>
<feature type="domain" description="Response regulatory" evidence="9">
    <location>
        <begin position="399"/>
        <end position="516"/>
    </location>
</feature>
<keyword evidence="2" id="KW-0808">Transferase</keyword>
<evidence type="ECO:0000256" key="2">
    <source>
        <dbReference type="ARBA" id="ARBA00022679"/>
    </source>
</evidence>
<evidence type="ECO:0000256" key="5">
    <source>
        <dbReference type="ARBA" id="ARBA00023125"/>
    </source>
</evidence>
<evidence type="ECO:0000256" key="6">
    <source>
        <dbReference type="PROSITE-ProRule" id="PRU00169"/>
    </source>
</evidence>
<dbReference type="Proteomes" id="UP000515511">
    <property type="component" value="Chromosome"/>
</dbReference>
<dbReference type="Gene3D" id="3.40.50.2300">
    <property type="match status" value="1"/>
</dbReference>
<dbReference type="Pfam" id="PF13185">
    <property type="entry name" value="GAF_2"/>
    <property type="match status" value="1"/>
</dbReference>
<dbReference type="InterPro" id="IPR011712">
    <property type="entry name" value="Sig_transdc_His_kin_sub3_dim/P"/>
</dbReference>
<dbReference type="Pfam" id="PF02518">
    <property type="entry name" value="HATPase_c"/>
    <property type="match status" value="1"/>
</dbReference>
<dbReference type="InterPro" id="IPR000792">
    <property type="entry name" value="Tscrpt_reg_LuxR_C"/>
</dbReference>
<keyword evidence="4" id="KW-0902">Two-component regulatory system</keyword>
<evidence type="ECO:0000313" key="10">
    <source>
        <dbReference type="EMBL" id="QNE34693.1"/>
    </source>
</evidence>
<protein>
    <submittedName>
        <fullName evidence="10">GAF domain-containing protein</fullName>
    </submittedName>
</protein>
<dbReference type="AlphaFoldDB" id="A0A7G6Y878"/>
<dbReference type="SMART" id="SM00421">
    <property type="entry name" value="HTH_LUXR"/>
    <property type="match status" value="1"/>
</dbReference>
<dbReference type="InterPro" id="IPR058245">
    <property type="entry name" value="NreC/VraR/RcsB-like_REC"/>
</dbReference>
<dbReference type="InterPro" id="IPR003018">
    <property type="entry name" value="GAF"/>
</dbReference>
<dbReference type="PROSITE" id="PS50109">
    <property type="entry name" value="HIS_KIN"/>
    <property type="match status" value="1"/>
</dbReference>
<evidence type="ECO:0000259" key="9">
    <source>
        <dbReference type="PROSITE" id="PS50110"/>
    </source>
</evidence>
<dbReference type="GO" id="GO:0006355">
    <property type="term" value="P:regulation of DNA-templated transcription"/>
    <property type="evidence" value="ECO:0007669"/>
    <property type="project" value="InterPro"/>
</dbReference>
<evidence type="ECO:0000313" key="11">
    <source>
        <dbReference type="Proteomes" id="UP000515511"/>
    </source>
</evidence>
<dbReference type="Pfam" id="PF00196">
    <property type="entry name" value="GerE"/>
    <property type="match status" value="1"/>
</dbReference>
<evidence type="ECO:0000256" key="4">
    <source>
        <dbReference type="ARBA" id="ARBA00023012"/>
    </source>
</evidence>
<dbReference type="InterPro" id="IPR001789">
    <property type="entry name" value="Sig_transdc_resp-reg_receiver"/>
</dbReference>
<feature type="domain" description="Histidine kinase" evidence="8">
    <location>
        <begin position="293"/>
        <end position="388"/>
    </location>
</feature>
<feature type="modified residue" description="4-aspartylphosphate" evidence="6">
    <location>
        <position position="451"/>
    </location>
</feature>
<dbReference type="KEGG" id="lse:F1C12_05870"/>
<dbReference type="Gene3D" id="1.20.5.1930">
    <property type="match status" value="1"/>
</dbReference>
<dbReference type="GO" id="GO:0046983">
    <property type="term" value="F:protein dimerization activity"/>
    <property type="evidence" value="ECO:0007669"/>
    <property type="project" value="InterPro"/>
</dbReference>
<dbReference type="SUPFAM" id="SSF55874">
    <property type="entry name" value="ATPase domain of HSP90 chaperone/DNA topoisomerase II/histidine kinase"/>
    <property type="match status" value="1"/>
</dbReference>
<evidence type="ECO:0000259" key="7">
    <source>
        <dbReference type="PROSITE" id="PS50043"/>
    </source>
</evidence>
<feature type="domain" description="HTH luxR-type" evidence="7">
    <location>
        <begin position="534"/>
        <end position="599"/>
    </location>
</feature>
<dbReference type="InterPro" id="IPR029016">
    <property type="entry name" value="GAF-like_dom_sf"/>
</dbReference>
<dbReference type="EMBL" id="CP043641">
    <property type="protein sequence ID" value="QNE34693.1"/>
    <property type="molecule type" value="Genomic_DNA"/>
</dbReference>
<dbReference type="GO" id="GO:0003677">
    <property type="term" value="F:DNA binding"/>
    <property type="evidence" value="ECO:0007669"/>
    <property type="project" value="UniProtKB-KW"/>
</dbReference>
<dbReference type="InterPro" id="IPR036890">
    <property type="entry name" value="HATPase_C_sf"/>
</dbReference>
<dbReference type="PANTHER" id="PTHR24421:SF62">
    <property type="entry name" value="SENSORY TRANSDUCTION HISTIDINE KINASE"/>
    <property type="match status" value="1"/>
</dbReference>
<keyword evidence="1 6" id="KW-0597">Phosphoprotein</keyword>
<dbReference type="PANTHER" id="PTHR24421">
    <property type="entry name" value="NITRATE/NITRITE SENSOR PROTEIN NARX-RELATED"/>
    <property type="match status" value="1"/>
</dbReference>
<proteinExistence type="predicted"/>
<dbReference type="Gene3D" id="3.30.450.40">
    <property type="match status" value="1"/>
</dbReference>
<dbReference type="Pfam" id="PF00072">
    <property type="entry name" value="Response_reg"/>
    <property type="match status" value="1"/>
</dbReference>
<gene>
    <name evidence="10" type="ORF">F1C12_05870</name>
</gene>
<evidence type="ECO:0000256" key="1">
    <source>
        <dbReference type="ARBA" id="ARBA00022553"/>
    </source>
</evidence>
<dbReference type="Pfam" id="PF07730">
    <property type="entry name" value="HisKA_3"/>
    <property type="match status" value="1"/>
</dbReference>
<name>A0A7G6Y878_9MICO</name>
<dbReference type="SUPFAM" id="SSF55781">
    <property type="entry name" value="GAF domain-like"/>
    <property type="match status" value="1"/>
</dbReference>
<dbReference type="Gene3D" id="3.30.565.10">
    <property type="entry name" value="Histidine kinase-like ATPase, C-terminal domain"/>
    <property type="match status" value="1"/>
</dbReference>
<evidence type="ECO:0000256" key="3">
    <source>
        <dbReference type="ARBA" id="ARBA00022777"/>
    </source>
</evidence>
<dbReference type="InterPro" id="IPR011006">
    <property type="entry name" value="CheY-like_superfamily"/>
</dbReference>
<keyword evidence="3" id="KW-0418">Kinase</keyword>
<reference evidence="11" key="1">
    <citation type="submission" date="2019-09" db="EMBL/GenBank/DDBJ databases">
        <title>Antimicrobial potential of Antarctic Bacteria.</title>
        <authorList>
            <person name="Benaud N."/>
            <person name="Edwards R.J."/>
            <person name="Ferrari B.C."/>
        </authorList>
    </citation>
    <scope>NUCLEOTIDE SEQUENCE [LARGE SCALE GENOMIC DNA]</scope>
    <source>
        <strain evidence="11">INR9</strain>
    </source>
</reference>
<dbReference type="SMART" id="SM00387">
    <property type="entry name" value="HATPase_c"/>
    <property type="match status" value="1"/>
</dbReference>
<dbReference type="InterPro" id="IPR050482">
    <property type="entry name" value="Sensor_HK_TwoCompSys"/>
</dbReference>
<dbReference type="GO" id="GO:0016020">
    <property type="term" value="C:membrane"/>
    <property type="evidence" value="ECO:0007669"/>
    <property type="project" value="InterPro"/>
</dbReference>
<dbReference type="CDD" id="cd17535">
    <property type="entry name" value="REC_NarL-like"/>
    <property type="match status" value="1"/>
</dbReference>
<dbReference type="InterPro" id="IPR003594">
    <property type="entry name" value="HATPase_dom"/>
</dbReference>
<organism evidence="10 11">
    <name type="scientific">Leifsonia shinshuensis</name>
    <dbReference type="NCBI Taxonomy" id="150026"/>
    <lineage>
        <taxon>Bacteria</taxon>
        <taxon>Bacillati</taxon>
        <taxon>Actinomycetota</taxon>
        <taxon>Actinomycetes</taxon>
        <taxon>Micrococcales</taxon>
        <taxon>Microbacteriaceae</taxon>
        <taxon>Leifsonia</taxon>
    </lineage>
</organism>
<dbReference type="CDD" id="cd06170">
    <property type="entry name" value="LuxR_C_like"/>
    <property type="match status" value="1"/>
</dbReference>
<dbReference type="CDD" id="cd16917">
    <property type="entry name" value="HATPase_UhpB-NarQ-NarX-like"/>
    <property type="match status" value="1"/>
</dbReference>
<dbReference type="SUPFAM" id="SSF46894">
    <property type="entry name" value="C-terminal effector domain of the bipartite response regulators"/>
    <property type="match status" value="1"/>
</dbReference>
<dbReference type="PROSITE" id="PS50110">
    <property type="entry name" value="RESPONSE_REGULATORY"/>
    <property type="match status" value="1"/>
</dbReference>
<dbReference type="InterPro" id="IPR016032">
    <property type="entry name" value="Sig_transdc_resp-reg_C-effctor"/>
</dbReference>
<dbReference type="SMART" id="SM00448">
    <property type="entry name" value="REC"/>
    <property type="match status" value="1"/>
</dbReference>
<evidence type="ECO:0000259" key="8">
    <source>
        <dbReference type="PROSITE" id="PS50109"/>
    </source>
</evidence>
<dbReference type="PROSITE" id="PS50043">
    <property type="entry name" value="HTH_LUXR_2"/>
    <property type="match status" value="1"/>
</dbReference>
<accession>A0A7G6Y878</accession>
<dbReference type="RefSeq" id="WP_185277868.1">
    <property type="nucleotide sequence ID" value="NZ_CP043641.1"/>
</dbReference>
<dbReference type="GO" id="GO:0000155">
    <property type="term" value="F:phosphorelay sensor kinase activity"/>
    <property type="evidence" value="ECO:0007669"/>
    <property type="project" value="InterPro"/>
</dbReference>
<dbReference type="InterPro" id="IPR005467">
    <property type="entry name" value="His_kinase_dom"/>
</dbReference>
<sequence>MEAENPNRELRAQFDTLAAMAEDLAGHFALGPLLERILRHTLELLDCDSGSICTVDEAAGAYRKDADLGVGCQSGKTFPLNEGVTGEVVRARATVMFDEYAQVRGGHIEGADRDLLHATIGVPIRWNDAIIGAVVVFSRDPARRFTAADAALLERFAAHAAIAITNARLHAIAAERTREAAVAGERERVVRDVHDTVGRGLADILLRLDEAERRLAVGEPAGDALAQARRAARSALSETQRTVLGLGPEQLDGRSLGEAIALELAWAESAAGLRTRLVVVGEPGALAPETVRQLFRIVQESLTNVVEHASAHQVRVGIVYGEREVTALIEDDGRGFDVTGLSRAPNRPLRGLGLQGLAARAEHLGGSVHVESTPQWGTRVRAELPVAPEPREPGRGRWRLLIVHASHLIRSGLVRSLALAEPDVQVVAEVGDARAALEAFDLLRPDVVLADLDLPHVDGVQLTAYLRAADEEARVVLLIGSVGDDRLAGATGVGAAGFVETDADPATIARTVVAAARGDLLLSPEILSRFSVSLTGGPEPLTARERQVRTLVEQGMPDKAIAAELHISVKTVEKHVGALLRKTGASNRTALAGLSAARR</sequence>
<dbReference type="PRINTS" id="PR00038">
    <property type="entry name" value="HTHLUXR"/>
</dbReference>
<dbReference type="SUPFAM" id="SSF52172">
    <property type="entry name" value="CheY-like"/>
    <property type="match status" value="1"/>
</dbReference>